<dbReference type="EMBL" id="JBHUCP010000058">
    <property type="protein sequence ID" value="MFD1535364.1"/>
    <property type="molecule type" value="Genomic_DNA"/>
</dbReference>
<comment type="caution">
    <text evidence="2">The sequence shown here is derived from an EMBL/GenBank/DDBJ whole genome shotgun (WGS) entry which is preliminary data.</text>
</comment>
<keyword evidence="3" id="KW-1185">Reference proteome</keyword>
<evidence type="ECO:0000313" key="2">
    <source>
        <dbReference type="EMBL" id="MFD1535364.1"/>
    </source>
</evidence>
<accession>A0ABW4FYZ9</accession>
<dbReference type="InterPro" id="IPR025668">
    <property type="entry name" value="Tnp_DDE_dom"/>
</dbReference>
<protein>
    <submittedName>
        <fullName evidence="2">IS1380 family transposase</fullName>
    </submittedName>
</protein>
<dbReference type="Pfam" id="PF13701">
    <property type="entry name" value="DDE_Tnp_1_4"/>
    <property type="match status" value="1"/>
</dbReference>
<sequence>MKHKDLRPWLSVIAGGESLVSHAGGVLLVETVRRTGLARQLTRRLGPWRLPRASHDPGKIVADLAVAVALGGDAACDVAVLRAQPGVFGPVASDPTVSRLITRLAGDAADVVAAISAARGAARERVWGIAGAPVQDGRVVIDLDATLVTAHSDKQDATRTWKKTYGFHPLLGFVDHGSASGGEPVAELLRPGKAGSNTAADHVVVLDAALAQLPAERRARDGAGRIPVLVRTDAAGATREFATHLHQQGVDFSVGASFAHLDVHTALAQLPAAAWTPAYQARKPRAAEHGVQIEPRDGAWVAEATGLTELHGWPPGTRLILRKERPHPGAQLRTTDADGLRITGFLTNTPRGGAGRQLADLELRHRRHARVEDRIRAAKDTGLRNLPFHDTNQNRIWVAIAALAHDLLAWCARLALPTTAAGYEPKRLRLRLLATAGRLVRSARRHILHIDPTWPWAETITTAHARLTALPVP</sequence>
<gene>
    <name evidence="2" type="ORF">ACFSCY_38780</name>
</gene>
<feature type="domain" description="Transposase DDE" evidence="1">
    <location>
        <begin position="12"/>
        <end position="471"/>
    </location>
</feature>
<name>A0ABW4FYZ9_9PSEU</name>
<reference evidence="3" key="1">
    <citation type="journal article" date="2019" name="Int. J. Syst. Evol. Microbiol.">
        <title>The Global Catalogue of Microorganisms (GCM) 10K type strain sequencing project: providing services to taxonomists for standard genome sequencing and annotation.</title>
        <authorList>
            <consortium name="The Broad Institute Genomics Platform"/>
            <consortium name="The Broad Institute Genome Sequencing Center for Infectious Disease"/>
            <person name="Wu L."/>
            <person name="Ma J."/>
        </authorList>
    </citation>
    <scope>NUCLEOTIDE SEQUENCE [LARGE SCALE GENOMIC DNA]</scope>
    <source>
        <strain evidence="3">JCM 12165</strain>
    </source>
</reference>
<proteinExistence type="predicted"/>
<dbReference type="RefSeq" id="WP_343988750.1">
    <property type="nucleotide sequence ID" value="NZ_BAAAJG010000038.1"/>
</dbReference>
<evidence type="ECO:0000259" key="1">
    <source>
        <dbReference type="Pfam" id="PF13701"/>
    </source>
</evidence>
<dbReference type="InterPro" id="IPR047960">
    <property type="entry name" value="Transpos_IS1380"/>
</dbReference>
<dbReference type="NCBIfam" id="NF033539">
    <property type="entry name" value="transpos_IS1380"/>
    <property type="match status" value="1"/>
</dbReference>
<evidence type="ECO:0000313" key="3">
    <source>
        <dbReference type="Proteomes" id="UP001597145"/>
    </source>
</evidence>
<dbReference type="Proteomes" id="UP001597145">
    <property type="component" value="Unassembled WGS sequence"/>
</dbReference>
<organism evidence="2 3">
    <name type="scientific">Pseudonocardia aurantiaca</name>
    <dbReference type="NCBI Taxonomy" id="75290"/>
    <lineage>
        <taxon>Bacteria</taxon>
        <taxon>Bacillati</taxon>
        <taxon>Actinomycetota</taxon>
        <taxon>Actinomycetes</taxon>
        <taxon>Pseudonocardiales</taxon>
        <taxon>Pseudonocardiaceae</taxon>
        <taxon>Pseudonocardia</taxon>
    </lineage>
</organism>